<organism evidence="2 3">
    <name type="scientific">Polaromonas aquatica</name>
    <dbReference type="NCBI Taxonomy" id="332657"/>
    <lineage>
        <taxon>Bacteria</taxon>
        <taxon>Pseudomonadati</taxon>
        <taxon>Pseudomonadota</taxon>
        <taxon>Betaproteobacteria</taxon>
        <taxon>Burkholderiales</taxon>
        <taxon>Comamonadaceae</taxon>
        <taxon>Polaromonas</taxon>
    </lineage>
</organism>
<name>A0ABW1TYC2_9BURK</name>
<evidence type="ECO:0000313" key="2">
    <source>
        <dbReference type="EMBL" id="MFC6281878.1"/>
    </source>
</evidence>
<reference evidence="3" key="1">
    <citation type="journal article" date="2019" name="Int. J. Syst. Evol. Microbiol.">
        <title>The Global Catalogue of Microorganisms (GCM) 10K type strain sequencing project: providing services to taxonomists for standard genome sequencing and annotation.</title>
        <authorList>
            <consortium name="The Broad Institute Genomics Platform"/>
            <consortium name="The Broad Institute Genome Sequencing Center for Infectious Disease"/>
            <person name="Wu L."/>
            <person name="Ma J."/>
        </authorList>
    </citation>
    <scope>NUCLEOTIDE SEQUENCE [LARGE SCALE GENOMIC DNA]</scope>
    <source>
        <strain evidence="3">CCUG 39402</strain>
    </source>
</reference>
<evidence type="ECO:0000256" key="1">
    <source>
        <dbReference type="ARBA" id="ARBA00010552"/>
    </source>
</evidence>
<dbReference type="CDD" id="cd00448">
    <property type="entry name" value="YjgF_YER057c_UK114_family"/>
    <property type="match status" value="1"/>
</dbReference>
<comment type="caution">
    <text evidence="2">The sequence shown here is derived from an EMBL/GenBank/DDBJ whole genome shotgun (WGS) entry which is preliminary data.</text>
</comment>
<keyword evidence="3" id="KW-1185">Reference proteome</keyword>
<protein>
    <submittedName>
        <fullName evidence="2">RidA family protein</fullName>
        <ecNumber evidence="2">3.5.-.-</ecNumber>
    </submittedName>
</protein>
<dbReference type="RefSeq" id="WP_371438523.1">
    <property type="nucleotide sequence ID" value="NZ_JBHSRS010000018.1"/>
</dbReference>
<dbReference type="Gene3D" id="3.30.1330.40">
    <property type="entry name" value="RutC-like"/>
    <property type="match status" value="1"/>
</dbReference>
<dbReference type="EMBL" id="JBHSRS010000018">
    <property type="protein sequence ID" value="MFC6281878.1"/>
    <property type="molecule type" value="Genomic_DNA"/>
</dbReference>
<dbReference type="Pfam" id="PF01042">
    <property type="entry name" value="Ribonuc_L-PSP"/>
    <property type="match status" value="1"/>
</dbReference>
<dbReference type="InterPro" id="IPR035959">
    <property type="entry name" value="RutC-like_sf"/>
</dbReference>
<evidence type="ECO:0000313" key="3">
    <source>
        <dbReference type="Proteomes" id="UP001596270"/>
    </source>
</evidence>
<gene>
    <name evidence="2" type="ORF">ACFQND_11600</name>
</gene>
<sequence length="129" mass="13577">MTMLKHNPTTIAAPAGAYCNGVSAPGGGRWLHIAGQVGIAPDGSVSDDFDQQTKVAWSNLVAVLEHAGMSVADLVKVNHFLVRPGDMAAYAAIRAEYLGDARPASTVLIVQALARPQWLVEVDAVAWKA</sequence>
<dbReference type="InterPro" id="IPR006175">
    <property type="entry name" value="YjgF/YER057c/UK114"/>
</dbReference>
<dbReference type="SUPFAM" id="SSF55298">
    <property type="entry name" value="YjgF-like"/>
    <property type="match status" value="1"/>
</dbReference>
<proteinExistence type="inferred from homology"/>
<comment type="similarity">
    <text evidence="1">Belongs to the RutC family.</text>
</comment>
<keyword evidence="2" id="KW-0378">Hydrolase</keyword>
<dbReference type="Proteomes" id="UP001596270">
    <property type="component" value="Unassembled WGS sequence"/>
</dbReference>
<accession>A0ABW1TYC2</accession>
<dbReference type="EC" id="3.5.-.-" evidence="2"/>
<dbReference type="PANTHER" id="PTHR11803">
    <property type="entry name" value="2-IMINOBUTANOATE/2-IMINOPROPANOATE DEAMINASE RIDA"/>
    <property type="match status" value="1"/>
</dbReference>
<dbReference type="GO" id="GO:0016787">
    <property type="term" value="F:hydrolase activity"/>
    <property type="evidence" value="ECO:0007669"/>
    <property type="project" value="UniProtKB-KW"/>
</dbReference>
<dbReference type="PANTHER" id="PTHR11803:SF58">
    <property type="entry name" value="PROTEIN HMF1-RELATED"/>
    <property type="match status" value="1"/>
</dbReference>